<dbReference type="OrthoDB" id="153872at2759"/>
<evidence type="ECO:0000256" key="1">
    <source>
        <dbReference type="ARBA" id="ARBA00004123"/>
    </source>
</evidence>
<keyword evidence="8" id="KW-1185">Reference proteome</keyword>
<feature type="region of interest" description="Disordered" evidence="4">
    <location>
        <begin position="217"/>
        <end position="243"/>
    </location>
</feature>
<dbReference type="EMBL" id="JADCNM010000001">
    <property type="protein sequence ID" value="KAG0502196.1"/>
    <property type="molecule type" value="Genomic_DNA"/>
</dbReference>
<comment type="subcellular location">
    <subcellularLocation>
        <location evidence="1 3">Nucleus</location>
    </subcellularLocation>
</comment>
<evidence type="ECO:0000256" key="3">
    <source>
        <dbReference type="PROSITE-ProRule" id="PRU00357"/>
    </source>
</evidence>
<dbReference type="PROSITE" id="PS51017">
    <property type="entry name" value="CCT"/>
    <property type="match status" value="1"/>
</dbReference>
<feature type="domain" description="CCT" evidence="5">
    <location>
        <begin position="177"/>
        <end position="219"/>
    </location>
</feature>
<dbReference type="Pfam" id="PF06203">
    <property type="entry name" value="CCT"/>
    <property type="match status" value="1"/>
</dbReference>
<evidence type="ECO:0000313" key="9">
    <source>
        <dbReference type="Proteomes" id="UP000639772"/>
    </source>
</evidence>
<dbReference type="Proteomes" id="UP000636800">
    <property type="component" value="Chromosome 1"/>
</dbReference>
<dbReference type="Proteomes" id="UP000639772">
    <property type="component" value="Chromosome 1"/>
</dbReference>
<evidence type="ECO:0000313" key="7">
    <source>
        <dbReference type="EMBL" id="KAG0502196.1"/>
    </source>
</evidence>
<dbReference type="PANTHER" id="PTHR31319">
    <property type="entry name" value="ZINC FINGER PROTEIN CONSTANS-LIKE 4"/>
    <property type="match status" value="1"/>
</dbReference>
<evidence type="ECO:0000256" key="2">
    <source>
        <dbReference type="ARBA" id="ARBA00023242"/>
    </source>
</evidence>
<dbReference type="InterPro" id="IPR045281">
    <property type="entry name" value="CONSTANS-like"/>
</dbReference>
<reference evidence="8 9" key="1">
    <citation type="journal article" date="2020" name="Nat. Food">
        <title>A phased Vanilla planifolia genome enables genetic improvement of flavour and production.</title>
        <authorList>
            <person name="Hasing T."/>
            <person name="Tang H."/>
            <person name="Brym M."/>
            <person name="Khazi F."/>
            <person name="Huang T."/>
            <person name="Chambers A.H."/>
        </authorList>
    </citation>
    <scope>NUCLEOTIDE SEQUENCE [LARGE SCALE GENOMIC DNA]</scope>
    <source>
        <tissue evidence="6">Leaf</tissue>
    </source>
</reference>
<dbReference type="GO" id="GO:0005634">
    <property type="term" value="C:nucleus"/>
    <property type="evidence" value="ECO:0007669"/>
    <property type="project" value="UniProtKB-SubCell"/>
</dbReference>
<dbReference type="GO" id="GO:0009909">
    <property type="term" value="P:regulation of flower development"/>
    <property type="evidence" value="ECO:0007669"/>
    <property type="project" value="InterPro"/>
</dbReference>
<evidence type="ECO:0000259" key="5">
    <source>
        <dbReference type="PROSITE" id="PS51017"/>
    </source>
</evidence>
<protein>
    <recommendedName>
        <fullName evidence="5">CCT domain-containing protein</fullName>
    </recommendedName>
</protein>
<name>A0A835RW57_VANPL</name>
<dbReference type="AlphaFoldDB" id="A0A835RW57"/>
<sequence length="274" mass="30585">MDPSCFSDLFDSGPTLPHPDAGDLGSYLPPPAYEMGIQVEQLLYPDHFSPLPAASSGLQPPVHEEDRFPPPVSAESYAFLDPCMSGFFPGSQPMPLQEIEYQNRAMALLGLNDSIKQLHGYGPADFPMITEHGEQRKQRQSNSHGAVGECSSPLISSDISTLDESSFKVGRLSAEERKEKIHRYMKKRSERNFSKKIKYACRKTLADSRPRVRGRFAKNEEFGEVARGSGRGQEHEEDDEEVIGGEEQLLDSDILAHISGMNSFKYNCTLESWI</sequence>
<evidence type="ECO:0000313" key="8">
    <source>
        <dbReference type="Proteomes" id="UP000636800"/>
    </source>
</evidence>
<dbReference type="PANTHER" id="PTHR31319:SF110">
    <property type="entry name" value="CCT MOTIF FAMILY PROTEIN"/>
    <property type="match status" value="1"/>
</dbReference>
<evidence type="ECO:0000313" key="6">
    <source>
        <dbReference type="EMBL" id="KAG0497893.1"/>
    </source>
</evidence>
<organism evidence="6 8">
    <name type="scientific">Vanilla planifolia</name>
    <name type="common">Vanilla</name>
    <dbReference type="NCBI Taxonomy" id="51239"/>
    <lineage>
        <taxon>Eukaryota</taxon>
        <taxon>Viridiplantae</taxon>
        <taxon>Streptophyta</taxon>
        <taxon>Embryophyta</taxon>
        <taxon>Tracheophyta</taxon>
        <taxon>Spermatophyta</taxon>
        <taxon>Magnoliopsida</taxon>
        <taxon>Liliopsida</taxon>
        <taxon>Asparagales</taxon>
        <taxon>Orchidaceae</taxon>
        <taxon>Vanilloideae</taxon>
        <taxon>Vanilleae</taxon>
        <taxon>Vanilla</taxon>
    </lineage>
</organism>
<feature type="region of interest" description="Disordered" evidence="4">
    <location>
        <begin position="133"/>
        <end position="155"/>
    </location>
</feature>
<evidence type="ECO:0000256" key="4">
    <source>
        <dbReference type="SAM" id="MobiDB-lite"/>
    </source>
</evidence>
<accession>A0A835RW57</accession>
<proteinExistence type="predicted"/>
<dbReference type="GO" id="GO:0003700">
    <property type="term" value="F:DNA-binding transcription factor activity"/>
    <property type="evidence" value="ECO:0007669"/>
    <property type="project" value="TreeGrafter"/>
</dbReference>
<gene>
    <name evidence="7" type="ORF">HPP92_002268</name>
    <name evidence="6" type="ORF">HPP92_002584</name>
</gene>
<keyword evidence="2 3" id="KW-0539">Nucleus</keyword>
<dbReference type="EMBL" id="JADCNL010000001">
    <property type="protein sequence ID" value="KAG0497893.1"/>
    <property type="molecule type" value="Genomic_DNA"/>
</dbReference>
<dbReference type="InterPro" id="IPR010402">
    <property type="entry name" value="CCT_domain"/>
</dbReference>
<comment type="caution">
    <text evidence="6">The sequence shown here is derived from an EMBL/GenBank/DDBJ whole genome shotgun (WGS) entry which is preliminary data.</text>
</comment>